<dbReference type="RefSeq" id="WP_135545525.1">
    <property type="nucleotide sequence ID" value="NZ_SPQQ01000002.1"/>
</dbReference>
<evidence type="ECO:0000313" key="6">
    <source>
        <dbReference type="EMBL" id="TGE39031.1"/>
    </source>
</evidence>
<sequence>MVKILIIEDNQANISMIEKLLRSSGYFNIMSTSDFGETLKVFKEYKPDLILLDLQMTNIDGFKVIEQLNEVKEDEYLSLVVITANNEQANRLRALTMGAKDFIAKPFDYTEVLMRIRITLEVRFLHAEIKENKRLLENKVQVGRKEV</sequence>
<gene>
    <name evidence="6" type="ORF">E4K67_06075</name>
</gene>
<evidence type="ECO:0000256" key="3">
    <source>
        <dbReference type="ARBA" id="ARBA00024867"/>
    </source>
</evidence>
<evidence type="ECO:0000313" key="7">
    <source>
        <dbReference type="Proteomes" id="UP000298460"/>
    </source>
</evidence>
<reference evidence="6 7" key="1">
    <citation type="submission" date="2019-03" db="EMBL/GenBank/DDBJ databases">
        <title>Draft Genome Sequence of Desulfosporosinus fructosivorans Strain 63.6F, Isolated from Marine Sediment in the Baltic Sea.</title>
        <authorList>
            <person name="Hausmann B."/>
            <person name="Vandieken V."/>
            <person name="Pjevac P."/>
            <person name="Schreck K."/>
            <person name="Herbold C.W."/>
            <person name="Loy A."/>
        </authorList>
    </citation>
    <scope>NUCLEOTIDE SEQUENCE [LARGE SCALE GENOMIC DNA]</scope>
    <source>
        <strain evidence="6 7">63.6F</strain>
    </source>
</reference>
<keyword evidence="7" id="KW-1185">Reference proteome</keyword>
<dbReference type="Pfam" id="PF00072">
    <property type="entry name" value="Response_reg"/>
    <property type="match status" value="1"/>
</dbReference>
<dbReference type="InterPro" id="IPR001789">
    <property type="entry name" value="Sig_transdc_resp-reg_receiver"/>
</dbReference>
<evidence type="ECO:0000256" key="4">
    <source>
        <dbReference type="PROSITE-ProRule" id="PRU00169"/>
    </source>
</evidence>
<evidence type="ECO:0000259" key="5">
    <source>
        <dbReference type="PROSITE" id="PS50110"/>
    </source>
</evidence>
<keyword evidence="2 4" id="KW-0597">Phosphoprotein</keyword>
<dbReference type="Gene3D" id="3.40.50.2300">
    <property type="match status" value="1"/>
</dbReference>
<evidence type="ECO:0000256" key="1">
    <source>
        <dbReference type="ARBA" id="ARBA00018672"/>
    </source>
</evidence>
<comment type="caution">
    <text evidence="6">The sequence shown here is derived from an EMBL/GenBank/DDBJ whole genome shotgun (WGS) entry which is preliminary data.</text>
</comment>
<protein>
    <recommendedName>
        <fullName evidence="1">Stage 0 sporulation protein A homolog</fullName>
    </recommendedName>
</protein>
<feature type="modified residue" description="4-aspartylphosphate" evidence="4">
    <location>
        <position position="53"/>
    </location>
</feature>
<dbReference type="EMBL" id="SPQQ01000002">
    <property type="protein sequence ID" value="TGE39031.1"/>
    <property type="molecule type" value="Genomic_DNA"/>
</dbReference>
<dbReference type="PANTHER" id="PTHR44591">
    <property type="entry name" value="STRESS RESPONSE REGULATOR PROTEIN 1"/>
    <property type="match status" value="1"/>
</dbReference>
<dbReference type="SUPFAM" id="SSF52172">
    <property type="entry name" value="CheY-like"/>
    <property type="match status" value="1"/>
</dbReference>
<evidence type="ECO:0000256" key="2">
    <source>
        <dbReference type="ARBA" id="ARBA00022553"/>
    </source>
</evidence>
<dbReference type="InterPro" id="IPR011006">
    <property type="entry name" value="CheY-like_superfamily"/>
</dbReference>
<dbReference type="AlphaFoldDB" id="A0A4Z0R788"/>
<dbReference type="InterPro" id="IPR050595">
    <property type="entry name" value="Bact_response_regulator"/>
</dbReference>
<proteinExistence type="predicted"/>
<dbReference type="Proteomes" id="UP000298460">
    <property type="component" value="Unassembled WGS sequence"/>
</dbReference>
<dbReference type="PANTHER" id="PTHR44591:SF3">
    <property type="entry name" value="RESPONSE REGULATORY DOMAIN-CONTAINING PROTEIN"/>
    <property type="match status" value="1"/>
</dbReference>
<dbReference type="SMART" id="SM00448">
    <property type="entry name" value="REC"/>
    <property type="match status" value="1"/>
</dbReference>
<accession>A0A4Z0R788</accession>
<dbReference type="OrthoDB" id="9808843at2"/>
<dbReference type="GO" id="GO:0000160">
    <property type="term" value="P:phosphorelay signal transduction system"/>
    <property type="evidence" value="ECO:0007669"/>
    <property type="project" value="InterPro"/>
</dbReference>
<name>A0A4Z0R788_9FIRM</name>
<dbReference type="PROSITE" id="PS50110">
    <property type="entry name" value="RESPONSE_REGULATORY"/>
    <property type="match status" value="1"/>
</dbReference>
<feature type="domain" description="Response regulatory" evidence="5">
    <location>
        <begin position="3"/>
        <end position="120"/>
    </location>
</feature>
<organism evidence="6 7">
    <name type="scientific">Desulfosporosinus fructosivorans</name>
    <dbReference type="NCBI Taxonomy" id="2018669"/>
    <lineage>
        <taxon>Bacteria</taxon>
        <taxon>Bacillati</taxon>
        <taxon>Bacillota</taxon>
        <taxon>Clostridia</taxon>
        <taxon>Eubacteriales</taxon>
        <taxon>Desulfitobacteriaceae</taxon>
        <taxon>Desulfosporosinus</taxon>
    </lineage>
</organism>
<comment type="function">
    <text evidence="3">May play the central regulatory role in sporulation. It may be an element of the effector pathway responsible for the activation of sporulation genes in response to nutritional stress. Spo0A may act in concert with spo0H (a sigma factor) to control the expression of some genes that are critical to the sporulation process.</text>
</comment>